<evidence type="ECO:0000313" key="3">
    <source>
        <dbReference type="EMBL" id="KAL1507131.1"/>
    </source>
</evidence>
<name>A0AB34ISX9_PRYPA</name>
<reference evidence="3 4" key="1">
    <citation type="journal article" date="2024" name="Science">
        <title>Giant polyketide synthase enzymes in the biosynthesis of giant marine polyether toxins.</title>
        <authorList>
            <person name="Fallon T.R."/>
            <person name="Shende V.V."/>
            <person name="Wierzbicki I.H."/>
            <person name="Pendleton A.L."/>
            <person name="Watervoot N.F."/>
            <person name="Auber R.P."/>
            <person name="Gonzalez D.J."/>
            <person name="Wisecaver J.H."/>
            <person name="Moore B.S."/>
        </authorList>
    </citation>
    <scope>NUCLEOTIDE SEQUENCE [LARGE SCALE GENOMIC DNA]</scope>
    <source>
        <strain evidence="3 4">12B1</strain>
    </source>
</reference>
<comment type="caution">
    <text evidence="3">The sequence shown here is derived from an EMBL/GenBank/DDBJ whole genome shotgun (WGS) entry which is preliminary data.</text>
</comment>
<organism evidence="3 4">
    <name type="scientific">Prymnesium parvum</name>
    <name type="common">Toxic golden alga</name>
    <dbReference type="NCBI Taxonomy" id="97485"/>
    <lineage>
        <taxon>Eukaryota</taxon>
        <taxon>Haptista</taxon>
        <taxon>Haptophyta</taxon>
        <taxon>Prymnesiophyceae</taxon>
        <taxon>Prymnesiales</taxon>
        <taxon>Prymnesiaceae</taxon>
        <taxon>Prymnesium</taxon>
    </lineage>
</organism>
<keyword evidence="1" id="KW-0175">Coiled coil</keyword>
<dbReference type="EMBL" id="JBGBPQ010000018">
    <property type="protein sequence ID" value="KAL1507131.1"/>
    <property type="molecule type" value="Genomic_DNA"/>
</dbReference>
<protein>
    <submittedName>
        <fullName evidence="3">Uncharacterized protein</fullName>
    </submittedName>
</protein>
<accession>A0AB34ISX9</accession>
<evidence type="ECO:0000256" key="2">
    <source>
        <dbReference type="SAM" id="MobiDB-lite"/>
    </source>
</evidence>
<evidence type="ECO:0000313" key="4">
    <source>
        <dbReference type="Proteomes" id="UP001515480"/>
    </source>
</evidence>
<keyword evidence="4" id="KW-1185">Reference proteome</keyword>
<dbReference type="Proteomes" id="UP001515480">
    <property type="component" value="Unassembled WGS sequence"/>
</dbReference>
<feature type="coiled-coil region" evidence="1">
    <location>
        <begin position="184"/>
        <end position="323"/>
    </location>
</feature>
<gene>
    <name evidence="3" type="ORF">AB1Y20_007985</name>
</gene>
<feature type="region of interest" description="Disordered" evidence="2">
    <location>
        <begin position="1"/>
        <end position="39"/>
    </location>
</feature>
<sequence length="335" mass="37502">MAPYLDATLPFDRPRGLTASTLPAGKRPTPKPDPAVRWSTSSAADSLVLTRLEQQLLESASLPALRPHKPSPRPRAACASPPLRFSSEANREELALREELHRTPVAPPCRRRAEACLRALRCAAAQAEGGGLGSLLQMLAEALPPLMLSELVGAKSVEPTAGEARGEAAALFYFEAIGLLQGELEATRRETQRATAALQRVEGERASLAEQLQQARRKELLYAEAVQQMQQKFEAQAKAERLNQEKREAVEKEYQALSRRLIRLEEVRQKKEDLLKDAQVDLFIERQRTAEATQLYKDLQHRNEFLEQQIEIMRGDLELMRAELKSPRSFAVGRE</sequence>
<proteinExistence type="predicted"/>
<evidence type="ECO:0000256" key="1">
    <source>
        <dbReference type="SAM" id="Coils"/>
    </source>
</evidence>
<dbReference type="AlphaFoldDB" id="A0AB34ISX9"/>